<keyword evidence="2" id="KW-1185">Reference proteome</keyword>
<gene>
    <name evidence="1" type="ORF">QFC21_004377</name>
</gene>
<name>A0ACC2VIA8_9TREE</name>
<dbReference type="Proteomes" id="UP001227268">
    <property type="component" value="Unassembled WGS sequence"/>
</dbReference>
<accession>A0ACC2VIA8</accession>
<protein>
    <submittedName>
        <fullName evidence="1">Uncharacterized protein</fullName>
    </submittedName>
</protein>
<dbReference type="EMBL" id="JASBWT010000014">
    <property type="protein sequence ID" value="KAJ9098729.1"/>
    <property type="molecule type" value="Genomic_DNA"/>
</dbReference>
<proteinExistence type="predicted"/>
<evidence type="ECO:0000313" key="2">
    <source>
        <dbReference type="Proteomes" id="UP001227268"/>
    </source>
</evidence>
<organism evidence="1 2">
    <name type="scientific">Naganishia friedmannii</name>
    <dbReference type="NCBI Taxonomy" id="89922"/>
    <lineage>
        <taxon>Eukaryota</taxon>
        <taxon>Fungi</taxon>
        <taxon>Dikarya</taxon>
        <taxon>Basidiomycota</taxon>
        <taxon>Agaricomycotina</taxon>
        <taxon>Tremellomycetes</taxon>
        <taxon>Filobasidiales</taxon>
        <taxon>Filobasidiaceae</taxon>
        <taxon>Naganishia</taxon>
    </lineage>
</organism>
<reference evidence="1" key="1">
    <citation type="submission" date="2023-04" db="EMBL/GenBank/DDBJ databases">
        <title>Draft Genome sequencing of Naganishia species isolated from polar environments using Oxford Nanopore Technology.</title>
        <authorList>
            <person name="Leo P."/>
            <person name="Venkateswaran K."/>
        </authorList>
    </citation>
    <scope>NUCLEOTIDE SEQUENCE</scope>
    <source>
        <strain evidence="1">MNA-CCFEE 5423</strain>
    </source>
</reference>
<sequence>MPLLKRKKVHQLAVPPITLPSDETIQAYLSASNDPGSATGSRETFDGVVLPSPHASTSKLWQPAREARRLLPPPPPLAAASGTTADSTSSTDKETSDDAQLRTLLTLKQKQADLLLARSSKGRAGAAPGERDAGKVPLVVGEWREDEVWYIKHTGEIFHDYEIRWRCWLVKREEGQALGKRQAEGHGAAGPSSISSTNQKPREEFAARGGKRHHRVWMGSLLEVRCNATGRSYITRLSWYKQPNFTCEATGKTGLTFFAALESEREESIAIHKIFPPAVKGPVLRSVQYFVEGRLDDLVDRVFERFKDRFFPNEKIFVQLEGGDDKYFGNIKSVRRKSAYKEANGGNTRRPDSLHALATSLWLSPEEVAQVDPVDDYEYTVQLFGQEQMDDAEYFKASEDSTEHWGNVTVVVPASRIHRDRLLFSKVSLKRLLRDALDRDASMYSPWHVKEPLAHAFNVPIEMSAELKHRIVSGREGALQERKAMIKRAQDDPTQQGPGSSAVPEGEPPKKKQKKNPDKDKEAEGAEGSARKKNAGDDTKPVNKGGRPKGAKNKATQEKQQLEEAKILVVEQEQLNAEAAAEEDKKKRKKPYKFPAEDLLVELNEKDKVAGKPVAKPELNRRLPFPGNFEVFLMTWNFLNVFAKPLKLAQFSIDEFENALYHRDPYTPCVLIAETHAALLNLLRRDVVDDKQEETLPLKAFGLAAPVDGDEGSDAGAVSIDGSDELQEEKLELITEAAGRYATSWMAKDLSAKDHRKGWEGALVGCLWMRSNIKTVPNLVNYLLALLIDENRASDSRPTWHTEETRLVKRIDYKYPLLHPVFKLEILAFLCELAMQTKRVRDFIDEAAVLLTKCRNDINDKKREIRKIIEERDALEPHAPTKEAAANDDAEGAITNAPSTTMTPDIPVFEPTGAADEIDAVSVLTDPDMLSDIVSDSDDSKPNHLAGIAARKKAMAEKQTQREAEQKAKDEQHAQQTADAKAKREEHSEKRRLEDDLLALDEDMAELDREFRRQHMAPRTVPIGTDRFGNRVWWFDGCGSADLMSKEGTVAYGTGRLYVQGAPQYELAARCNIFNIPDIELAERRTMEEGTALLSEGEWAMIDETEQYRQFLLWLNAKGFRECKLLAYLTKFEYAILGGIQQREALYAQEPTEDDQAWGNRPKRGSKTKPMCRGKETYLNYKNTFVK</sequence>
<evidence type="ECO:0000313" key="1">
    <source>
        <dbReference type="EMBL" id="KAJ9098729.1"/>
    </source>
</evidence>
<comment type="caution">
    <text evidence="1">The sequence shown here is derived from an EMBL/GenBank/DDBJ whole genome shotgun (WGS) entry which is preliminary data.</text>
</comment>